<dbReference type="PANTHER" id="PTHR36122">
    <property type="entry name" value="NICOTINAMIDE RIBOSIDE TRANSPORTER PNUC"/>
    <property type="match status" value="1"/>
</dbReference>
<name>A0A939HMH7_9PROT</name>
<evidence type="ECO:0000256" key="2">
    <source>
        <dbReference type="ARBA" id="ARBA00004651"/>
    </source>
</evidence>
<evidence type="ECO:0000256" key="5">
    <source>
        <dbReference type="ARBA" id="ARBA00022448"/>
    </source>
</evidence>
<accession>A0A939HMH7</accession>
<keyword evidence="7 10" id="KW-0812">Transmembrane</keyword>
<gene>
    <name evidence="11" type="ORF">J2D77_00380</name>
</gene>
<keyword evidence="9 10" id="KW-0472">Membrane</keyword>
<keyword evidence="5" id="KW-0813">Transport</keyword>
<feature type="transmembrane region" description="Helical" evidence="10">
    <location>
        <begin position="159"/>
        <end position="178"/>
    </location>
</feature>
<comment type="subcellular location">
    <subcellularLocation>
        <location evidence="2">Cell membrane</location>
        <topology evidence="2">Multi-pass membrane protein</topology>
    </subcellularLocation>
</comment>
<comment type="similarity">
    <text evidence="3">Belongs to the nicotinamide ribonucleoside (NR) uptake permease (TC 4.B.1) family.</text>
</comment>
<keyword evidence="6" id="KW-1003">Cell membrane</keyword>
<sequence length="194" mass="21550">MSLTEWVAAIASALGVWLAGRRMLSGWVVTVVASGLYGVVFARARLYADTALQVVFALTALYGLWCWWRGGRHASARRLPVVRPAPFVLWRDGAVAGACGLLLAWALRQWSDDAVPLADAMLSAYSILGQVWTARRFRACWLLWIGVDALYTALFVERALYVTATLYAGFVLLAVWGWRQWGDDAPEDAKNRNE</sequence>
<organism evidence="11 12">
    <name type="scientific">Acetobacter garciniae</name>
    <dbReference type="NCBI Taxonomy" id="2817435"/>
    <lineage>
        <taxon>Bacteria</taxon>
        <taxon>Pseudomonadati</taxon>
        <taxon>Pseudomonadota</taxon>
        <taxon>Alphaproteobacteria</taxon>
        <taxon>Acetobacterales</taxon>
        <taxon>Acetobacteraceae</taxon>
        <taxon>Acetobacter</taxon>
    </lineage>
</organism>
<evidence type="ECO:0000256" key="6">
    <source>
        <dbReference type="ARBA" id="ARBA00022475"/>
    </source>
</evidence>
<dbReference type="InterPro" id="IPR006419">
    <property type="entry name" value="NMN_transpt_PnuC"/>
</dbReference>
<evidence type="ECO:0000313" key="11">
    <source>
        <dbReference type="EMBL" id="MBO1323611.1"/>
    </source>
</evidence>
<feature type="transmembrane region" description="Helical" evidence="10">
    <location>
        <begin position="50"/>
        <end position="68"/>
    </location>
</feature>
<dbReference type="Proteomes" id="UP000664073">
    <property type="component" value="Unassembled WGS sequence"/>
</dbReference>
<protein>
    <recommendedName>
        <fullName evidence="4">Nicotinamide riboside transporter PnuC</fullName>
    </recommendedName>
</protein>
<dbReference type="PANTHER" id="PTHR36122:SF2">
    <property type="entry name" value="NICOTINAMIDE RIBOSIDE TRANSPORTER PNUC"/>
    <property type="match status" value="1"/>
</dbReference>
<dbReference type="AlphaFoldDB" id="A0A939HMH7"/>
<evidence type="ECO:0000256" key="1">
    <source>
        <dbReference type="ARBA" id="ARBA00002672"/>
    </source>
</evidence>
<evidence type="ECO:0000256" key="3">
    <source>
        <dbReference type="ARBA" id="ARBA00006669"/>
    </source>
</evidence>
<dbReference type="Pfam" id="PF04973">
    <property type="entry name" value="NMN_transporter"/>
    <property type="match status" value="1"/>
</dbReference>
<dbReference type="RefSeq" id="WP_207844007.1">
    <property type="nucleotide sequence ID" value="NZ_JAFVMH010000001.1"/>
</dbReference>
<proteinExistence type="inferred from homology"/>
<comment type="function">
    <text evidence="1">Required for nicotinamide riboside transport across the inner membrane.</text>
</comment>
<keyword evidence="8 10" id="KW-1133">Transmembrane helix</keyword>
<dbReference type="NCBIfam" id="TIGR01528">
    <property type="entry name" value="NMN_trans_PnuC"/>
    <property type="match status" value="1"/>
</dbReference>
<evidence type="ECO:0000256" key="8">
    <source>
        <dbReference type="ARBA" id="ARBA00022989"/>
    </source>
</evidence>
<dbReference type="GO" id="GO:0005886">
    <property type="term" value="C:plasma membrane"/>
    <property type="evidence" value="ECO:0007669"/>
    <property type="project" value="UniProtKB-SubCell"/>
</dbReference>
<keyword evidence="12" id="KW-1185">Reference proteome</keyword>
<comment type="caution">
    <text evidence="11">The sequence shown here is derived from an EMBL/GenBank/DDBJ whole genome shotgun (WGS) entry which is preliminary data.</text>
</comment>
<evidence type="ECO:0000256" key="10">
    <source>
        <dbReference type="SAM" id="Phobius"/>
    </source>
</evidence>
<evidence type="ECO:0000256" key="9">
    <source>
        <dbReference type="ARBA" id="ARBA00023136"/>
    </source>
</evidence>
<dbReference type="EMBL" id="JAFVMH010000001">
    <property type="protein sequence ID" value="MBO1323611.1"/>
    <property type="molecule type" value="Genomic_DNA"/>
</dbReference>
<dbReference type="GO" id="GO:0034257">
    <property type="term" value="F:nicotinamide riboside transmembrane transporter activity"/>
    <property type="evidence" value="ECO:0007669"/>
    <property type="project" value="InterPro"/>
</dbReference>
<feature type="transmembrane region" description="Helical" evidence="10">
    <location>
        <begin position="24"/>
        <end position="44"/>
    </location>
</feature>
<reference evidence="11" key="1">
    <citation type="submission" date="2021-03" db="EMBL/GenBank/DDBJ databases">
        <title>The complete genome sequence of Acetobacter sp. TBRC 12339.</title>
        <authorList>
            <person name="Charoenyingcharoen P."/>
            <person name="Yukphan P."/>
        </authorList>
    </citation>
    <scope>NUCLEOTIDE SEQUENCE</scope>
    <source>
        <strain evidence="11">TBRC 12339</strain>
    </source>
</reference>
<evidence type="ECO:0000256" key="4">
    <source>
        <dbReference type="ARBA" id="ARBA00017522"/>
    </source>
</evidence>
<evidence type="ECO:0000256" key="7">
    <source>
        <dbReference type="ARBA" id="ARBA00022692"/>
    </source>
</evidence>
<evidence type="ECO:0000313" key="12">
    <source>
        <dbReference type="Proteomes" id="UP000664073"/>
    </source>
</evidence>